<keyword evidence="11" id="KW-0665">Pyrimidine biosynthesis</keyword>
<dbReference type="InterPro" id="IPR017926">
    <property type="entry name" value="GATASE"/>
</dbReference>
<dbReference type="InterPro" id="IPR002474">
    <property type="entry name" value="CarbamoylP_synth_ssu_N"/>
</dbReference>
<dbReference type="GO" id="GO:0006221">
    <property type="term" value="P:pyrimidine nucleotide biosynthetic process"/>
    <property type="evidence" value="ECO:0007669"/>
    <property type="project" value="UniProtKB-KW"/>
</dbReference>
<dbReference type="CDD" id="cd01744">
    <property type="entry name" value="GATase1_CPSase"/>
    <property type="match status" value="1"/>
</dbReference>
<evidence type="ECO:0000256" key="1">
    <source>
        <dbReference type="ARBA" id="ARBA00004812"/>
    </source>
</evidence>
<dbReference type="EC" id="6.3.5.5" evidence="4"/>
<evidence type="ECO:0000256" key="2">
    <source>
        <dbReference type="ARBA" id="ARBA00005077"/>
    </source>
</evidence>
<dbReference type="PANTHER" id="PTHR43418">
    <property type="entry name" value="MULTIFUNCTIONAL TRYPTOPHAN BIOSYNTHESIS PROTEIN-RELATED"/>
    <property type="match status" value="1"/>
</dbReference>
<evidence type="ECO:0000256" key="6">
    <source>
        <dbReference type="ARBA" id="ARBA00022598"/>
    </source>
</evidence>
<dbReference type="SMART" id="SM01097">
    <property type="entry name" value="CPSase_sm_chain"/>
    <property type="match status" value="1"/>
</dbReference>
<evidence type="ECO:0000256" key="12">
    <source>
        <dbReference type="ARBA" id="ARBA00044340"/>
    </source>
</evidence>
<dbReference type="GO" id="GO:0004088">
    <property type="term" value="F:carbamoyl-phosphate synthase (glutamine-hydrolyzing) activity"/>
    <property type="evidence" value="ECO:0007669"/>
    <property type="project" value="UniProtKB-EC"/>
</dbReference>
<name>A0A0F9PQU3_9ZZZZ</name>
<organism evidence="16">
    <name type="scientific">marine sediment metagenome</name>
    <dbReference type="NCBI Taxonomy" id="412755"/>
    <lineage>
        <taxon>unclassified sequences</taxon>
        <taxon>metagenomes</taxon>
        <taxon>ecological metagenomes</taxon>
    </lineage>
</organism>
<keyword evidence="10" id="KW-0315">Glutamine amidotransferase</keyword>
<dbReference type="FunFam" id="3.50.30.20:FF:000001">
    <property type="entry name" value="Carbamoyl-phosphate synthase small chain"/>
    <property type="match status" value="1"/>
</dbReference>
<dbReference type="Gene3D" id="3.40.50.880">
    <property type="match status" value="1"/>
</dbReference>
<dbReference type="GO" id="GO:0005524">
    <property type="term" value="F:ATP binding"/>
    <property type="evidence" value="ECO:0007669"/>
    <property type="project" value="UniProtKB-KW"/>
</dbReference>
<evidence type="ECO:0000256" key="3">
    <source>
        <dbReference type="ARBA" id="ARBA00007800"/>
    </source>
</evidence>
<comment type="pathway">
    <text evidence="1">Pyrimidine metabolism; UMP biosynthesis via de novo pathway; (S)-dihydroorotate from bicarbonate: step 1/3.</text>
</comment>
<comment type="caution">
    <text evidence="16">The sequence shown here is derived from an EMBL/GenBank/DDBJ whole genome shotgun (WGS) entry which is preliminary data.</text>
</comment>
<proteinExistence type="inferred from homology"/>
<dbReference type="Pfam" id="PF00117">
    <property type="entry name" value="GATase"/>
    <property type="match status" value="1"/>
</dbReference>
<comment type="catalytic activity">
    <reaction evidence="13">
        <text>hydrogencarbonate + L-glutamine + 2 ATP + H2O = carbamoyl phosphate + L-glutamate + 2 ADP + phosphate + 2 H(+)</text>
        <dbReference type="Rhea" id="RHEA:18633"/>
        <dbReference type="ChEBI" id="CHEBI:15377"/>
        <dbReference type="ChEBI" id="CHEBI:15378"/>
        <dbReference type="ChEBI" id="CHEBI:17544"/>
        <dbReference type="ChEBI" id="CHEBI:29985"/>
        <dbReference type="ChEBI" id="CHEBI:30616"/>
        <dbReference type="ChEBI" id="CHEBI:43474"/>
        <dbReference type="ChEBI" id="CHEBI:58228"/>
        <dbReference type="ChEBI" id="CHEBI:58359"/>
        <dbReference type="ChEBI" id="CHEBI:456216"/>
        <dbReference type="EC" id="6.3.5.5"/>
    </reaction>
</comment>
<feature type="domain" description="Carbamoyl-phosphate synthase small subunit N-terminal" evidence="15">
    <location>
        <begin position="3"/>
        <end position="133"/>
    </location>
</feature>
<dbReference type="InterPro" id="IPR006274">
    <property type="entry name" value="CarbamoylP_synth_ssu"/>
</dbReference>
<dbReference type="InterPro" id="IPR050472">
    <property type="entry name" value="Anth_synth/Amidotransfase"/>
</dbReference>
<evidence type="ECO:0000313" key="16">
    <source>
        <dbReference type="EMBL" id="KKN34150.1"/>
    </source>
</evidence>
<sequence>MRTSALLALEDGTVYHGESIGAIGQSVGEVVFNTSMTGYQEILTDPSYCRQIVTLTYPHIGNTGVNVEDEESDNIYASGLIIRELSPVVSSWRSEEALDAYLERHNVVGLAGIDTRSLTRLIREKGAMKGCIVAGDDIDIEAAIAAAKAFQGLKGLDLAKQVSTKETYNWDEACWHIDGQTKAVEPKYHVVAYDYGAKKNILRMLVERGCKLTVVPAETPVEDVLAMNPDGVFLSNGPGDPEPCDYAIKAIQTLLEKNIPTFGICLGHQLLGLACGAKTVKMKFGHHGANHPVQELLAGLVMITSQNHSFAVDEATLPDTLETTHRSLFDGTLQGIHHTSKPAFSFQGHPEASPGPQDAAPLFDHFIDLLEQATGK</sequence>
<dbReference type="FunFam" id="3.40.50.880:FF:000011">
    <property type="entry name" value="Carbamoyl-phosphate synthase small chain"/>
    <property type="match status" value="1"/>
</dbReference>
<comment type="similarity">
    <text evidence="3">Belongs to the CarA family.</text>
</comment>
<evidence type="ECO:0000256" key="9">
    <source>
        <dbReference type="ARBA" id="ARBA00022840"/>
    </source>
</evidence>
<reference evidence="16" key="1">
    <citation type="journal article" date="2015" name="Nature">
        <title>Complex archaea that bridge the gap between prokaryotes and eukaryotes.</title>
        <authorList>
            <person name="Spang A."/>
            <person name="Saw J.H."/>
            <person name="Jorgensen S.L."/>
            <person name="Zaremba-Niedzwiedzka K."/>
            <person name="Martijn J."/>
            <person name="Lind A.E."/>
            <person name="van Eijk R."/>
            <person name="Schleper C."/>
            <person name="Guy L."/>
            <person name="Ettema T.J."/>
        </authorList>
    </citation>
    <scope>NUCLEOTIDE SEQUENCE</scope>
</reference>
<dbReference type="AlphaFoldDB" id="A0A0F9PQU3"/>
<dbReference type="GO" id="GO:0006207">
    <property type="term" value="P:'de novo' pyrimidine nucleobase biosynthetic process"/>
    <property type="evidence" value="ECO:0007669"/>
    <property type="project" value="InterPro"/>
</dbReference>
<dbReference type="EMBL" id="LAZR01002125">
    <property type="protein sequence ID" value="KKN34150.1"/>
    <property type="molecule type" value="Genomic_DNA"/>
</dbReference>
<keyword evidence="7" id="KW-0028">Amino-acid biosynthesis</keyword>
<dbReference type="SUPFAM" id="SSF52317">
    <property type="entry name" value="Class I glutamine amidotransferase-like"/>
    <property type="match status" value="1"/>
</dbReference>
<dbReference type="InterPro" id="IPR035686">
    <property type="entry name" value="CPSase_GATase1"/>
</dbReference>
<evidence type="ECO:0000256" key="14">
    <source>
        <dbReference type="ARBA" id="ARBA00049285"/>
    </source>
</evidence>
<dbReference type="SUPFAM" id="SSF52021">
    <property type="entry name" value="Carbamoyl phosphate synthetase, small subunit N-terminal domain"/>
    <property type="match status" value="1"/>
</dbReference>
<accession>A0A0F9PQU3</accession>
<evidence type="ECO:0000259" key="15">
    <source>
        <dbReference type="SMART" id="SM01097"/>
    </source>
</evidence>
<keyword evidence="9" id="KW-0067">ATP-binding</keyword>
<dbReference type="PROSITE" id="PS51273">
    <property type="entry name" value="GATASE_TYPE_1"/>
    <property type="match status" value="1"/>
</dbReference>
<dbReference type="PRINTS" id="PR00097">
    <property type="entry name" value="ANTSNTHASEII"/>
</dbReference>
<dbReference type="PRINTS" id="PR00096">
    <property type="entry name" value="GATASE"/>
</dbReference>
<protein>
    <recommendedName>
        <fullName evidence="4">carbamoyl-phosphate synthase (glutamine-hydrolyzing)</fullName>
        <ecNumber evidence="4">6.3.5.5</ecNumber>
    </recommendedName>
    <alternativeName>
        <fullName evidence="12">Arginine-specific carbamoyl phosphate synthetase, glutamine chain</fullName>
    </alternativeName>
</protein>
<dbReference type="GO" id="GO:0006541">
    <property type="term" value="P:glutamine metabolic process"/>
    <property type="evidence" value="ECO:0007669"/>
    <property type="project" value="InterPro"/>
</dbReference>
<dbReference type="Pfam" id="PF00988">
    <property type="entry name" value="CPSase_sm_chain"/>
    <property type="match status" value="1"/>
</dbReference>
<gene>
    <name evidence="16" type="ORF">LCGC14_0796690</name>
</gene>
<evidence type="ECO:0000256" key="10">
    <source>
        <dbReference type="ARBA" id="ARBA00022962"/>
    </source>
</evidence>
<comment type="catalytic activity">
    <reaction evidence="14">
        <text>L-glutamine + H2O = L-glutamate + NH4(+)</text>
        <dbReference type="Rhea" id="RHEA:15889"/>
        <dbReference type="ChEBI" id="CHEBI:15377"/>
        <dbReference type="ChEBI" id="CHEBI:28938"/>
        <dbReference type="ChEBI" id="CHEBI:29985"/>
        <dbReference type="ChEBI" id="CHEBI:58359"/>
    </reaction>
</comment>
<comment type="pathway">
    <text evidence="2">Amino-acid biosynthesis; L-arginine biosynthesis; carbamoyl phosphate from bicarbonate: step 1/1.</text>
</comment>
<dbReference type="HAMAP" id="MF_01209">
    <property type="entry name" value="CPSase_S_chain"/>
    <property type="match status" value="1"/>
</dbReference>
<dbReference type="NCBIfam" id="TIGR01368">
    <property type="entry name" value="CPSaseIIsmall"/>
    <property type="match status" value="1"/>
</dbReference>
<dbReference type="PRINTS" id="PR00099">
    <property type="entry name" value="CPSGATASE"/>
</dbReference>
<dbReference type="GO" id="GO:0006526">
    <property type="term" value="P:L-arginine biosynthetic process"/>
    <property type="evidence" value="ECO:0007669"/>
    <property type="project" value="UniProtKB-KW"/>
</dbReference>
<evidence type="ECO:0000256" key="4">
    <source>
        <dbReference type="ARBA" id="ARBA00012738"/>
    </source>
</evidence>
<evidence type="ECO:0000256" key="8">
    <source>
        <dbReference type="ARBA" id="ARBA00022741"/>
    </source>
</evidence>
<evidence type="ECO:0000256" key="5">
    <source>
        <dbReference type="ARBA" id="ARBA00022571"/>
    </source>
</evidence>
<evidence type="ECO:0000256" key="7">
    <source>
        <dbReference type="ARBA" id="ARBA00022605"/>
    </source>
</evidence>
<dbReference type="Gene3D" id="3.50.30.20">
    <property type="entry name" value="Carbamoyl-phosphate synthase small subunit, N-terminal domain"/>
    <property type="match status" value="1"/>
</dbReference>
<keyword evidence="5" id="KW-0055">Arginine biosynthesis</keyword>
<evidence type="ECO:0000256" key="13">
    <source>
        <dbReference type="ARBA" id="ARBA00048816"/>
    </source>
</evidence>
<evidence type="ECO:0000256" key="11">
    <source>
        <dbReference type="ARBA" id="ARBA00022975"/>
    </source>
</evidence>
<keyword evidence="8" id="KW-0547">Nucleotide-binding</keyword>
<dbReference type="InterPro" id="IPR036480">
    <property type="entry name" value="CarbP_synth_ssu_N_sf"/>
</dbReference>
<dbReference type="PANTHER" id="PTHR43418:SF7">
    <property type="entry name" value="CARBAMOYL-PHOSPHATE SYNTHASE SMALL CHAIN"/>
    <property type="match status" value="1"/>
</dbReference>
<dbReference type="NCBIfam" id="NF009475">
    <property type="entry name" value="PRK12838.1"/>
    <property type="match status" value="1"/>
</dbReference>
<keyword evidence="6" id="KW-0436">Ligase</keyword>
<dbReference type="InterPro" id="IPR029062">
    <property type="entry name" value="Class_I_gatase-like"/>
</dbReference>